<keyword evidence="2" id="KW-1185">Reference proteome</keyword>
<dbReference type="PANTHER" id="PTHR12459:SF19">
    <property type="entry name" value="TRANSMEMBRANE PROTEIN 135 N-TERMINAL DOMAIN-CONTAINING PROTEIN"/>
    <property type="match status" value="1"/>
</dbReference>
<name>A0A0H2R2E5_9AGAM</name>
<proteinExistence type="predicted"/>
<dbReference type="InParanoid" id="A0A0H2R2E5"/>
<gene>
    <name evidence="1" type="ORF">SCHPADRAFT_839284</name>
</gene>
<accession>A0A0H2R2E5</accession>
<evidence type="ECO:0000313" key="1">
    <source>
        <dbReference type="EMBL" id="KLO05517.1"/>
    </source>
</evidence>
<dbReference type="EMBL" id="KQ086297">
    <property type="protein sequence ID" value="KLO05517.1"/>
    <property type="molecule type" value="Genomic_DNA"/>
</dbReference>
<organism evidence="1 2">
    <name type="scientific">Schizopora paradoxa</name>
    <dbReference type="NCBI Taxonomy" id="27342"/>
    <lineage>
        <taxon>Eukaryota</taxon>
        <taxon>Fungi</taxon>
        <taxon>Dikarya</taxon>
        <taxon>Basidiomycota</taxon>
        <taxon>Agaricomycotina</taxon>
        <taxon>Agaricomycetes</taxon>
        <taxon>Hymenochaetales</taxon>
        <taxon>Schizoporaceae</taxon>
        <taxon>Schizopora</taxon>
    </lineage>
</organism>
<evidence type="ECO:0000313" key="2">
    <source>
        <dbReference type="Proteomes" id="UP000053477"/>
    </source>
</evidence>
<protein>
    <recommendedName>
        <fullName evidence="3">Transmembrane protein 135 N-terminal domain-containing protein</fullName>
    </recommendedName>
</protein>
<dbReference type="OrthoDB" id="3247964at2759"/>
<dbReference type="AlphaFoldDB" id="A0A0H2R2E5"/>
<dbReference type="InterPro" id="IPR026749">
    <property type="entry name" value="Tmem135"/>
</dbReference>
<dbReference type="PANTHER" id="PTHR12459">
    <property type="entry name" value="TRANSMEMBRANE PROTEIN 135-RELATED"/>
    <property type="match status" value="1"/>
</dbReference>
<sequence length="405" mass="45522">MTPFTEHRTSSNQRSLLRIAKTFTFTLAIVVSGKILQGYLKHRYVSSELNGQLSCSRSRRGSVNNRNFEERRKVLDRSSVEIAAFPALLPDLYKILRTLSQDSPVIPEVLASPSLLLIPASWRKQLILYASSTAILHSFRKSGLNKHAPHLWTVYVLGNAWLLWTFVFHSEAFPKAYTKVIISNSTHYVPQRMTNRQISDVLTTPSRIIRSDNGAVYHHNSQCATLHPNEPSCLKNCIRSCSYGSARIGRWIGAVIALSLIITHKKRARLRAAPLSVFKEWLISSTRGTAFIAGSITSAWALNCASQRVSFADKFPHLRWLWIGSTASLWILALPRKRRDEVAFYVARQAALSTWNTWRLQGGGYIPYGDVILFGLSWAQLFSLRKSGEEITGVVGIALRAVEQA</sequence>
<reference evidence="1 2" key="1">
    <citation type="submission" date="2015-04" db="EMBL/GenBank/DDBJ databases">
        <title>Complete genome sequence of Schizopora paradoxa KUC8140, a cosmopolitan wood degrader in East Asia.</title>
        <authorList>
            <consortium name="DOE Joint Genome Institute"/>
            <person name="Min B."/>
            <person name="Park H."/>
            <person name="Jang Y."/>
            <person name="Kim J.-J."/>
            <person name="Kim K.H."/>
            <person name="Pangilinan J."/>
            <person name="Lipzen A."/>
            <person name="Riley R."/>
            <person name="Grigoriev I.V."/>
            <person name="Spatafora J.W."/>
            <person name="Choi I.-G."/>
        </authorList>
    </citation>
    <scope>NUCLEOTIDE SEQUENCE [LARGE SCALE GENOMIC DNA]</scope>
    <source>
        <strain evidence="1 2">KUC8140</strain>
    </source>
</reference>
<dbReference type="Proteomes" id="UP000053477">
    <property type="component" value="Unassembled WGS sequence"/>
</dbReference>
<evidence type="ECO:0008006" key="3">
    <source>
        <dbReference type="Google" id="ProtNLM"/>
    </source>
</evidence>